<accession>A0ABD2P841</accession>
<organism evidence="5 6">
    <name type="scientific">Cryptolaemus montrouzieri</name>
    <dbReference type="NCBI Taxonomy" id="559131"/>
    <lineage>
        <taxon>Eukaryota</taxon>
        <taxon>Metazoa</taxon>
        <taxon>Ecdysozoa</taxon>
        <taxon>Arthropoda</taxon>
        <taxon>Hexapoda</taxon>
        <taxon>Insecta</taxon>
        <taxon>Pterygota</taxon>
        <taxon>Neoptera</taxon>
        <taxon>Endopterygota</taxon>
        <taxon>Coleoptera</taxon>
        <taxon>Polyphaga</taxon>
        <taxon>Cucujiformia</taxon>
        <taxon>Coccinelloidea</taxon>
        <taxon>Coccinellidae</taxon>
        <taxon>Scymninae</taxon>
        <taxon>Scymnini</taxon>
        <taxon>Cryptolaemus</taxon>
    </lineage>
</organism>
<evidence type="ECO:0000256" key="1">
    <source>
        <dbReference type="ARBA" id="ARBA00004173"/>
    </source>
</evidence>
<evidence type="ECO:0000256" key="3">
    <source>
        <dbReference type="ARBA" id="ARBA00023128"/>
    </source>
</evidence>
<keyword evidence="2" id="KW-0809">Transit peptide</keyword>
<evidence type="ECO:0000256" key="2">
    <source>
        <dbReference type="ARBA" id="ARBA00022946"/>
    </source>
</evidence>
<evidence type="ECO:0000313" key="6">
    <source>
        <dbReference type="Proteomes" id="UP001516400"/>
    </source>
</evidence>
<evidence type="ECO:0000259" key="4">
    <source>
        <dbReference type="Pfam" id="PF25455"/>
    </source>
</evidence>
<keyword evidence="3" id="KW-0496">Mitochondrion</keyword>
<gene>
    <name evidence="5" type="ORF">HHI36_001385</name>
</gene>
<dbReference type="PANTHER" id="PTHR22602:SF0">
    <property type="entry name" value="TRANSFERASE CAF17, MITOCHONDRIAL-RELATED"/>
    <property type="match status" value="1"/>
</dbReference>
<proteinExistence type="predicted"/>
<dbReference type="EMBL" id="JABFTP020000185">
    <property type="protein sequence ID" value="KAL3286898.1"/>
    <property type="molecule type" value="Genomic_DNA"/>
</dbReference>
<dbReference type="InterPro" id="IPR045179">
    <property type="entry name" value="YgfZ/GcvT"/>
</dbReference>
<dbReference type="GO" id="GO:0005739">
    <property type="term" value="C:mitochondrion"/>
    <property type="evidence" value="ECO:0007669"/>
    <property type="project" value="UniProtKB-SubCell"/>
</dbReference>
<comment type="caution">
    <text evidence="5">The sequence shown here is derived from an EMBL/GenBank/DDBJ whole genome shotgun (WGS) entry which is preliminary data.</text>
</comment>
<dbReference type="Pfam" id="PF25455">
    <property type="entry name" value="Beta-barrel_CAF17_C"/>
    <property type="match status" value="1"/>
</dbReference>
<dbReference type="PANTHER" id="PTHR22602">
    <property type="entry name" value="TRANSFERASE CAF17, MITOCHONDRIAL-RELATED"/>
    <property type="match status" value="1"/>
</dbReference>
<comment type="subcellular location">
    <subcellularLocation>
        <location evidence="1">Mitochondrion</location>
    </subcellularLocation>
</comment>
<keyword evidence="6" id="KW-1185">Reference proteome</keyword>
<dbReference type="InterPro" id="IPR057460">
    <property type="entry name" value="CAF17_C"/>
</dbReference>
<dbReference type="NCBIfam" id="TIGR03317">
    <property type="entry name" value="ygfZ_signature"/>
    <property type="match status" value="1"/>
</dbReference>
<dbReference type="InterPro" id="IPR017703">
    <property type="entry name" value="YgfZ/GCV_T_CS"/>
</dbReference>
<sequence>MKRLIMLIVKGVLGIPVMKKCFCTSSYPNFILKHLKQRSLISVVGDEASIYLQGLITNDIQHLSSDCTSQYSLFLNSKGRVLYDSLIYRINYKSYFVECDSSIVTNLEKHLKMYRLRRKVEIATVGDYQLHTLYDKDTSEEIINNHRILNIENVFGILAPYLGYRIISKKETDIEPILQNSLQIDIDTENGTNYRKLRYCLGIGEGVIDLPSGNCFPLESNCDYLHGVSFHKGCYIGQELTARTYHTGVTRKRLMPIYFSESLKEMPADDSVLHEKIKLGKIRGIEENIGLALIRFDLVNSNQSLKVFGTEAIIGKPFWWPIEAPKDKMSLKKIT</sequence>
<reference evidence="5 6" key="1">
    <citation type="journal article" date="2021" name="BMC Biol.">
        <title>Horizontally acquired antibacterial genes associated with adaptive radiation of ladybird beetles.</title>
        <authorList>
            <person name="Li H.S."/>
            <person name="Tang X.F."/>
            <person name="Huang Y.H."/>
            <person name="Xu Z.Y."/>
            <person name="Chen M.L."/>
            <person name="Du X.Y."/>
            <person name="Qiu B.Y."/>
            <person name="Chen P.T."/>
            <person name="Zhang W."/>
            <person name="Slipinski A."/>
            <person name="Escalona H.E."/>
            <person name="Waterhouse R.M."/>
            <person name="Zwick A."/>
            <person name="Pang H."/>
        </authorList>
    </citation>
    <scope>NUCLEOTIDE SEQUENCE [LARGE SCALE GENOMIC DNA]</scope>
    <source>
        <strain evidence="5">SYSU2018</strain>
    </source>
</reference>
<dbReference type="InterPro" id="IPR027266">
    <property type="entry name" value="TrmE/GcvT-like"/>
</dbReference>
<dbReference type="AlphaFoldDB" id="A0ABD2P841"/>
<name>A0ABD2P841_9CUCU</name>
<protein>
    <recommendedName>
        <fullName evidence="4">CAF17 C-terminal domain-containing protein</fullName>
    </recommendedName>
</protein>
<dbReference type="Gene3D" id="3.30.1360.120">
    <property type="entry name" value="Probable tRNA modification gtpase trme, domain 1"/>
    <property type="match status" value="1"/>
</dbReference>
<feature type="domain" description="CAF17 C-terminal" evidence="4">
    <location>
        <begin position="251"/>
        <end position="321"/>
    </location>
</feature>
<dbReference type="SUPFAM" id="SSF103025">
    <property type="entry name" value="Folate-binding domain"/>
    <property type="match status" value="1"/>
</dbReference>
<dbReference type="Proteomes" id="UP001516400">
    <property type="component" value="Unassembled WGS sequence"/>
</dbReference>
<evidence type="ECO:0000313" key="5">
    <source>
        <dbReference type="EMBL" id="KAL3286898.1"/>
    </source>
</evidence>